<evidence type="ECO:0000313" key="2">
    <source>
        <dbReference type="EMBL" id="CCO21457.1"/>
    </source>
</evidence>
<dbReference type="EMBL" id="HF548271">
    <property type="protein sequence ID" value="CCO20867.1"/>
    <property type="molecule type" value="Genomic_DNA"/>
</dbReference>
<name>S0DE88_9ZZZZ</name>
<sequence>MNNYKKWMKATLALMLALLLLGVGLVVAVDPFFHYHARLPGLSYPFNLENYQNPGIVQHFEYDSLLTGSSVTMEFKPSLFGELMGENMVKVPHSDASLLTLKHTLGLALEHNKDLKTVYYGLDHWALARNPERLSTPLPEYLYDQNPFNDTEYILNKDILFGNTLGVFENTITQGGYDDFDTAYTQDYGFICRESIAVARYLETEVPQSEAVAASFDLELMLDNTRANLENNLLPLITQNPDTTFVVFFTPGSILYWYDIVTYKNLDAAFTQLEMALDALLPQPNVELYFFMDVEDIVCNLYYYFDWIHYDPAIHEYMTRSFAEGRHRLTEGNRADTLGHMREIVEGYDFDTLFGTTSVPMKGAAGLAEYSATLADERYITFLAVQGDALPVASPELDTALVQMGLAGPEAGAQAYAAIAGQGVSLPAQRSGGAGGIALSAEVEGLACELESGPTASVVIDGVEYAQQLPGVNLVVWDNTYGRVVDSAAFAPEDWTARRRTNPRP</sequence>
<reference evidence="2" key="2">
    <citation type="journal article" date="2013" name="Biotechnol. Biofuels">
        <title>Mining for hemicellulases in the fungus-growing termite Pseudacanthotermes militaris using functional metagenomics.</title>
        <authorList>
            <person name="Bastien G."/>
            <person name="Arnal G."/>
            <person name="Bozonnet S."/>
            <person name="Laguerre S."/>
            <person name="Ferreira F."/>
            <person name="Faure R."/>
            <person name="Henrissat B."/>
            <person name="Lefevre F."/>
            <person name="Robe P."/>
            <person name="Bouchez O."/>
            <person name="Noirot C."/>
            <person name="Dumon C."/>
            <person name="O'Donohue M."/>
        </authorList>
    </citation>
    <scope>NUCLEOTIDE SEQUENCE</scope>
</reference>
<dbReference type="AlphaFoldDB" id="S0DE88"/>
<protein>
    <submittedName>
        <fullName evidence="2">Uncharacterized protein</fullName>
    </submittedName>
</protein>
<accession>S0DE88</accession>
<dbReference type="EMBL" id="HF548304">
    <property type="protein sequence ID" value="CCO21457.1"/>
    <property type="molecule type" value="Genomic_DNA"/>
</dbReference>
<reference evidence="2" key="1">
    <citation type="submission" date="2012-10" db="EMBL/GenBank/DDBJ databases">
        <authorList>
            <person name="Sandrine L."/>
        </authorList>
    </citation>
    <scope>NUCLEOTIDE SEQUENCE</scope>
</reference>
<evidence type="ECO:0000313" key="1">
    <source>
        <dbReference type="EMBL" id="CCO20867.1"/>
    </source>
</evidence>
<gene>
    <name evidence="1" type="ORF">BN138_55</name>
    <name evidence="2" type="ORF">BN138_645</name>
</gene>
<organism evidence="2">
    <name type="scientific">termite gut metagenome</name>
    <dbReference type="NCBI Taxonomy" id="433724"/>
    <lineage>
        <taxon>unclassified sequences</taxon>
        <taxon>metagenomes</taxon>
        <taxon>organismal metagenomes</taxon>
    </lineage>
</organism>
<proteinExistence type="predicted"/>